<dbReference type="SUPFAM" id="SSF51735">
    <property type="entry name" value="NAD(P)-binding Rossmann-fold domains"/>
    <property type="match status" value="1"/>
</dbReference>
<dbReference type="CDD" id="cd01080">
    <property type="entry name" value="NAD_bind_m-THF_DH_Cyclohyd"/>
    <property type="match status" value="1"/>
</dbReference>
<comment type="caution">
    <text evidence="14">The sequence shown here is derived from an EMBL/GenBank/DDBJ whole genome shotgun (WGS) entry which is preliminary data.</text>
</comment>
<dbReference type="InterPro" id="IPR000672">
    <property type="entry name" value="THF_DH/CycHdrlase"/>
</dbReference>
<evidence type="ECO:0000256" key="5">
    <source>
        <dbReference type="ARBA" id="ARBA00022801"/>
    </source>
</evidence>
<proteinExistence type="inferred from homology"/>
<dbReference type="Gene3D" id="3.40.50.720">
    <property type="entry name" value="NAD(P)-binding Rossmann-like Domain"/>
    <property type="match status" value="1"/>
</dbReference>
<comment type="function">
    <text evidence="11">Catalyzes the oxidation of 5,10-methylenetetrahydrofolate to 5,10-methenyltetrahydrofolate and then the hydrolysis of 5,10-methenyltetrahydrofolate to 10-formyltetrahydrofolate.</text>
</comment>
<comment type="pathway">
    <text evidence="1 11">One-carbon metabolism; tetrahydrofolate interconversion.</text>
</comment>
<dbReference type="EC" id="3.5.4.9" evidence="11"/>
<comment type="subunit">
    <text evidence="2 11">Homodimer.</text>
</comment>
<protein>
    <recommendedName>
        <fullName evidence="11">Bifunctional protein FolD</fullName>
    </recommendedName>
    <domain>
        <recommendedName>
            <fullName evidence="11">Methylenetetrahydrofolate dehydrogenase</fullName>
            <ecNumber evidence="11">1.5.1.5</ecNumber>
        </recommendedName>
    </domain>
    <domain>
        <recommendedName>
            <fullName evidence="11">Methenyltetrahydrofolate cyclohydrolase</fullName>
            <ecNumber evidence="11">3.5.4.9</ecNumber>
        </recommendedName>
    </domain>
</protein>
<keyword evidence="9 11" id="KW-0486">Methionine biosynthesis</keyword>
<dbReference type="HAMAP" id="MF_01576">
    <property type="entry name" value="THF_DHG_CYH"/>
    <property type="match status" value="1"/>
</dbReference>
<dbReference type="InterPro" id="IPR046346">
    <property type="entry name" value="Aminoacid_DH-like_N_sf"/>
</dbReference>
<keyword evidence="10 11" id="KW-0511">Multifunctional enzyme</keyword>
<comment type="caution">
    <text evidence="11">Lacks conserved residue(s) required for the propagation of feature annotation.</text>
</comment>
<dbReference type="Pfam" id="PF02882">
    <property type="entry name" value="THF_DHG_CYH_C"/>
    <property type="match status" value="1"/>
</dbReference>
<dbReference type="Pfam" id="PF00763">
    <property type="entry name" value="THF_DHG_CYH"/>
    <property type="match status" value="1"/>
</dbReference>
<dbReference type="UniPathway" id="UPA00193"/>
<feature type="domain" description="Tetrahydrofolate dehydrogenase/cyclohydrolase catalytic" evidence="12">
    <location>
        <begin position="6"/>
        <end position="117"/>
    </location>
</feature>
<dbReference type="InterPro" id="IPR020630">
    <property type="entry name" value="THF_DH/CycHdrlase_cat_dom"/>
</dbReference>
<keyword evidence="7 11" id="KW-0560">Oxidoreductase</keyword>
<keyword evidence="6 11" id="KW-0521">NADP</keyword>
<dbReference type="EMBL" id="MHCR01000013">
    <property type="protein sequence ID" value="OGY25630.1"/>
    <property type="molecule type" value="Genomic_DNA"/>
</dbReference>
<evidence type="ECO:0000256" key="3">
    <source>
        <dbReference type="ARBA" id="ARBA00022563"/>
    </source>
</evidence>
<keyword evidence="11" id="KW-0028">Amino-acid biosynthesis</keyword>
<evidence type="ECO:0000256" key="9">
    <source>
        <dbReference type="ARBA" id="ARBA00023167"/>
    </source>
</evidence>
<dbReference type="GO" id="GO:0000105">
    <property type="term" value="P:L-histidine biosynthetic process"/>
    <property type="evidence" value="ECO:0007669"/>
    <property type="project" value="UniProtKB-KW"/>
</dbReference>
<dbReference type="FunFam" id="3.40.50.10860:FF:000005">
    <property type="entry name" value="C-1-tetrahydrofolate synthase, cytoplasmic, putative"/>
    <property type="match status" value="1"/>
</dbReference>
<dbReference type="SUPFAM" id="SSF53223">
    <property type="entry name" value="Aminoacid dehydrogenase-like, N-terminal domain"/>
    <property type="match status" value="1"/>
</dbReference>
<dbReference type="InterPro" id="IPR036291">
    <property type="entry name" value="NAD(P)-bd_dom_sf"/>
</dbReference>
<name>A0A1G1WDS3_9BACT</name>
<dbReference type="GO" id="GO:0004477">
    <property type="term" value="F:methenyltetrahydrofolate cyclohydrolase activity"/>
    <property type="evidence" value="ECO:0007669"/>
    <property type="project" value="UniProtKB-UniRule"/>
</dbReference>
<keyword evidence="8 11" id="KW-0368">Histidine biosynthesis</keyword>
<evidence type="ECO:0000259" key="12">
    <source>
        <dbReference type="Pfam" id="PF00763"/>
    </source>
</evidence>
<dbReference type="Gene3D" id="3.40.50.10860">
    <property type="entry name" value="Leucine Dehydrogenase, chain A, domain 1"/>
    <property type="match status" value="1"/>
</dbReference>
<evidence type="ECO:0000313" key="15">
    <source>
        <dbReference type="Proteomes" id="UP000178162"/>
    </source>
</evidence>
<evidence type="ECO:0000256" key="7">
    <source>
        <dbReference type="ARBA" id="ARBA00023002"/>
    </source>
</evidence>
<dbReference type="STRING" id="1802595.A2134_00795"/>
<evidence type="ECO:0000256" key="11">
    <source>
        <dbReference type="HAMAP-Rule" id="MF_01576"/>
    </source>
</evidence>
<dbReference type="PRINTS" id="PR00085">
    <property type="entry name" value="THFDHDRGNASE"/>
</dbReference>
<evidence type="ECO:0000256" key="8">
    <source>
        <dbReference type="ARBA" id="ARBA00023102"/>
    </source>
</evidence>
<sequence length="269" mass="29164">MSAEILDGRAIRDQILEEAKEKLAKLKEKPTLSIILVGNDPASTIYVREKEKAAAKIGAEFRLIKKPSFVKQVELEGLIKKLNNDSKVRGIVIQKPLPKHINEEKIDKIIATEKDVDGLNPASNFYSTTAKGVIELLKRYKIKIEGKDATVVGRSKLTGLPIALLLLEENATVAVCHKKTRNLKGKTLVADILIAAAGVPKLIRADMVKTGAIVVDVGTTRIRGTKKLVGDVDFEEVKRVASFISPVPGGVGPMTVAGLMMNLVQATTQ</sequence>
<dbReference type="GO" id="GO:0005829">
    <property type="term" value="C:cytosol"/>
    <property type="evidence" value="ECO:0007669"/>
    <property type="project" value="TreeGrafter"/>
</dbReference>
<dbReference type="FunFam" id="3.40.50.720:FF:000189">
    <property type="entry name" value="Bifunctional protein FolD"/>
    <property type="match status" value="1"/>
</dbReference>
<keyword evidence="3 11" id="KW-0554">One-carbon metabolism</keyword>
<evidence type="ECO:0000256" key="4">
    <source>
        <dbReference type="ARBA" id="ARBA00022755"/>
    </source>
</evidence>
<dbReference type="GO" id="GO:0009086">
    <property type="term" value="P:methionine biosynthetic process"/>
    <property type="evidence" value="ECO:0007669"/>
    <property type="project" value="UniProtKB-KW"/>
</dbReference>
<dbReference type="EC" id="1.5.1.5" evidence="11"/>
<feature type="domain" description="Tetrahydrofolate dehydrogenase/cyclohydrolase NAD(P)-binding" evidence="13">
    <location>
        <begin position="128"/>
        <end position="267"/>
    </location>
</feature>
<evidence type="ECO:0000256" key="6">
    <source>
        <dbReference type="ARBA" id="ARBA00022857"/>
    </source>
</evidence>
<evidence type="ECO:0000259" key="13">
    <source>
        <dbReference type="Pfam" id="PF02882"/>
    </source>
</evidence>
<evidence type="ECO:0000313" key="14">
    <source>
        <dbReference type="EMBL" id="OGY25630.1"/>
    </source>
</evidence>
<dbReference type="Proteomes" id="UP000178162">
    <property type="component" value="Unassembled WGS sequence"/>
</dbReference>
<dbReference type="GO" id="GO:0004488">
    <property type="term" value="F:methylenetetrahydrofolate dehydrogenase (NADP+) activity"/>
    <property type="evidence" value="ECO:0007669"/>
    <property type="project" value="UniProtKB-UniRule"/>
</dbReference>
<comment type="catalytic activity">
    <reaction evidence="11">
        <text>(6R)-5,10-methylene-5,6,7,8-tetrahydrofolate + NADP(+) = (6R)-5,10-methenyltetrahydrofolate + NADPH</text>
        <dbReference type="Rhea" id="RHEA:22812"/>
        <dbReference type="ChEBI" id="CHEBI:15636"/>
        <dbReference type="ChEBI" id="CHEBI:57455"/>
        <dbReference type="ChEBI" id="CHEBI:57783"/>
        <dbReference type="ChEBI" id="CHEBI:58349"/>
        <dbReference type="EC" id="1.5.1.5"/>
    </reaction>
</comment>
<accession>A0A1G1WDS3</accession>
<reference evidence="14 15" key="1">
    <citation type="journal article" date="2016" name="Nat. Commun.">
        <title>Thousands of microbial genomes shed light on interconnected biogeochemical processes in an aquifer system.</title>
        <authorList>
            <person name="Anantharaman K."/>
            <person name="Brown C.T."/>
            <person name="Hug L.A."/>
            <person name="Sharon I."/>
            <person name="Castelle C.J."/>
            <person name="Probst A.J."/>
            <person name="Thomas B.C."/>
            <person name="Singh A."/>
            <person name="Wilkins M.J."/>
            <person name="Karaoz U."/>
            <person name="Brodie E.L."/>
            <person name="Williams K.H."/>
            <person name="Hubbard S.S."/>
            <person name="Banfield J.F."/>
        </authorList>
    </citation>
    <scope>NUCLEOTIDE SEQUENCE [LARGE SCALE GENOMIC DNA]</scope>
</reference>
<dbReference type="AlphaFoldDB" id="A0A1G1WDS3"/>
<comment type="similarity">
    <text evidence="11">Belongs to the tetrahydrofolate dehydrogenase/cyclohydrolase family.</text>
</comment>
<comment type="catalytic activity">
    <reaction evidence="11">
        <text>(6R)-5,10-methenyltetrahydrofolate + H2O = (6R)-10-formyltetrahydrofolate + H(+)</text>
        <dbReference type="Rhea" id="RHEA:23700"/>
        <dbReference type="ChEBI" id="CHEBI:15377"/>
        <dbReference type="ChEBI" id="CHEBI:15378"/>
        <dbReference type="ChEBI" id="CHEBI:57455"/>
        <dbReference type="ChEBI" id="CHEBI:195366"/>
        <dbReference type="EC" id="3.5.4.9"/>
    </reaction>
</comment>
<evidence type="ECO:0000256" key="1">
    <source>
        <dbReference type="ARBA" id="ARBA00004777"/>
    </source>
</evidence>
<feature type="binding site" evidence="11">
    <location>
        <position position="219"/>
    </location>
    <ligand>
        <name>NADP(+)</name>
        <dbReference type="ChEBI" id="CHEBI:58349"/>
    </ligand>
</feature>
<dbReference type="InterPro" id="IPR020867">
    <property type="entry name" value="THF_DH/CycHdrlase_CS"/>
</dbReference>
<keyword evidence="5 11" id="KW-0378">Hydrolase</keyword>
<dbReference type="PROSITE" id="PS00767">
    <property type="entry name" value="THF_DHG_CYH_2"/>
    <property type="match status" value="1"/>
</dbReference>
<gene>
    <name evidence="11" type="primary">folD</name>
    <name evidence="14" type="ORF">A2134_00795</name>
</gene>
<dbReference type="PANTHER" id="PTHR48099">
    <property type="entry name" value="C-1-TETRAHYDROFOLATE SYNTHASE, CYTOPLASMIC-RELATED"/>
    <property type="match status" value="1"/>
</dbReference>
<dbReference type="InterPro" id="IPR020631">
    <property type="entry name" value="THF_DH/CycHdrlase_NAD-bd_dom"/>
</dbReference>
<keyword evidence="4 11" id="KW-0658">Purine biosynthesis</keyword>
<evidence type="ECO:0000256" key="2">
    <source>
        <dbReference type="ARBA" id="ARBA00011738"/>
    </source>
</evidence>
<dbReference type="GO" id="GO:0035999">
    <property type="term" value="P:tetrahydrofolate interconversion"/>
    <property type="evidence" value="ECO:0007669"/>
    <property type="project" value="UniProtKB-UniRule"/>
</dbReference>
<dbReference type="GO" id="GO:0006164">
    <property type="term" value="P:purine nucleotide biosynthetic process"/>
    <property type="evidence" value="ECO:0007669"/>
    <property type="project" value="UniProtKB-KW"/>
</dbReference>
<feature type="binding site" evidence="11">
    <location>
        <begin position="153"/>
        <end position="155"/>
    </location>
    <ligand>
        <name>NADP(+)</name>
        <dbReference type="ChEBI" id="CHEBI:58349"/>
    </ligand>
</feature>
<dbReference type="PANTHER" id="PTHR48099:SF5">
    <property type="entry name" value="C-1-TETRAHYDROFOLATE SYNTHASE, CYTOPLASMIC"/>
    <property type="match status" value="1"/>
</dbReference>
<evidence type="ECO:0000256" key="10">
    <source>
        <dbReference type="ARBA" id="ARBA00023268"/>
    </source>
</evidence>
<organism evidence="14 15">
    <name type="scientific">Candidatus Woykebacteria bacterium RBG_16_39_9b</name>
    <dbReference type="NCBI Taxonomy" id="1802595"/>
    <lineage>
        <taxon>Bacteria</taxon>
        <taxon>Candidatus Woykeibacteriota</taxon>
    </lineage>
</organism>